<evidence type="ECO:0000313" key="2">
    <source>
        <dbReference type="Proteomes" id="UP001501265"/>
    </source>
</evidence>
<dbReference type="Proteomes" id="UP001501265">
    <property type="component" value="Unassembled WGS sequence"/>
</dbReference>
<keyword evidence="2" id="KW-1185">Reference proteome</keyword>
<comment type="caution">
    <text evidence="1">The sequence shown here is derived from an EMBL/GenBank/DDBJ whole genome shotgun (WGS) entry which is preliminary data.</text>
</comment>
<dbReference type="RefSeq" id="WP_345618077.1">
    <property type="nucleotide sequence ID" value="NZ_BAABIG010000015.1"/>
</dbReference>
<protein>
    <submittedName>
        <fullName evidence="1">Uncharacterized protein</fullName>
    </submittedName>
</protein>
<accession>A0ABP9B3W8</accession>
<organism evidence="1 2">
    <name type="scientific">Streptomyces ziwulingensis</name>
    <dbReference type="NCBI Taxonomy" id="1045501"/>
    <lineage>
        <taxon>Bacteria</taxon>
        <taxon>Bacillati</taxon>
        <taxon>Actinomycetota</taxon>
        <taxon>Actinomycetes</taxon>
        <taxon>Kitasatosporales</taxon>
        <taxon>Streptomycetaceae</taxon>
        <taxon>Streptomyces</taxon>
    </lineage>
</organism>
<evidence type="ECO:0000313" key="1">
    <source>
        <dbReference type="EMBL" id="GAA4790194.1"/>
    </source>
</evidence>
<sequence>MPDEPSPSPLGTVMREVTFPDRSRGIILVRAGTPQDEADAMAARVWEGLPRK</sequence>
<name>A0ABP9B3W8_9ACTN</name>
<gene>
    <name evidence="1" type="ORF">GCM10023220_14080</name>
</gene>
<dbReference type="EMBL" id="BAABIG010000015">
    <property type="protein sequence ID" value="GAA4790194.1"/>
    <property type="molecule type" value="Genomic_DNA"/>
</dbReference>
<proteinExistence type="predicted"/>
<reference evidence="2" key="1">
    <citation type="journal article" date="2019" name="Int. J. Syst. Evol. Microbiol.">
        <title>The Global Catalogue of Microorganisms (GCM) 10K type strain sequencing project: providing services to taxonomists for standard genome sequencing and annotation.</title>
        <authorList>
            <consortium name="The Broad Institute Genomics Platform"/>
            <consortium name="The Broad Institute Genome Sequencing Center for Infectious Disease"/>
            <person name="Wu L."/>
            <person name="Ma J."/>
        </authorList>
    </citation>
    <scope>NUCLEOTIDE SEQUENCE [LARGE SCALE GENOMIC DNA]</scope>
    <source>
        <strain evidence="2">JCM 18081</strain>
    </source>
</reference>